<evidence type="ECO:0000256" key="2">
    <source>
        <dbReference type="ARBA" id="ARBA00023125"/>
    </source>
</evidence>
<dbReference type="EMBL" id="CP011393">
    <property type="protein sequence ID" value="ANE41893.1"/>
    <property type="molecule type" value="Genomic_DNA"/>
</dbReference>
<dbReference type="InterPro" id="IPR046348">
    <property type="entry name" value="SIS_dom_sf"/>
</dbReference>
<dbReference type="InterPro" id="IPR001347">
    <property type="entry name" value="SIS_dom"/>
</dbReference>
<dbReference type="GO" id="GO:1901135">
    <property type="term" value="P:carbohydrate derivative metabolic process"/>
    <property type="evidence" value="ECO:0007669"/>
    <property type="project" value="InterPro"/>
</dbReference>
<evidence type="ECO:0000256" key="1">
    <source>
        <dbReference type="ARBA" id="ARBA00023015"/>
    </source>
</evidence>
<keyword evidence="1" id="KW-0805">Transcription regulation</keyword>
<dbReference type="PROSITE" id="PS51464">
    <property type="entry name" value="SIS"/>
    <property type="match status" value="1"/>
</dbReference>
<dbReference type="SUPFAM" id="SSF46689">
    <property type="entry name" value="Homeodomain-like"/>
    <property type="match status" value="1"/>
</dbReference>
<evidence type="ECO:0000313" key="7">
    <source>
        <dbReference type="Proteomes" id="UP000077096"/>
    </source>
</evidence>
<dbReference type="AlphaFoldDB" id="A0A172T4X2"/>
<protein>
    <submittedName>
        <fullName evidence="6">RpiR family transcriptional regulator</fullName>
    </submittedName>
</protein>
<evidence type="ECO:0000259" key="5">
    <source>
        <dbReference type="PROSITE" id="PS51464"/>
    </source>
</evidence>
<proteinExistence type="predicted"/>
<dbReference type="Pfam" id="PF01380">
    <property type="entry name" value="SIS"/>
    <property type="match status" value="1"/>
</dbReference>
<evidence type="ECO:0000259" key="4">
    <source>
        <dbReference type="PROSITE" id="PS51071"/>
    </source>
</evidence>
<feature type="domain" description="HTH rpiR-type" evidence="4">
    <location>
        <begin position="3"/>
        <end position="79"/>
    </location>
</feature>
<dbReference type="InterPro" id="IPR035472">
    <property type="entry name" value="RpiR-like_SIS"/>
</dbReference>
<dbReference type="OrthoDB" id="3684496at2"/>
<dbReference type="PROSITE" id="PS51071">
    <property type="entry name" value="HTH_RPIR"/>
    <property type="match status" value="1"/>
</dbReference>
<gene>
    <name evidence="6" type="ORF">JM64_07995</name>
</gene>
<dbReference type="PANTHER" id="PTHR30514:SF1">
    <property type="entry name" value="HTH-TYPE TRANSCRIPTIONAL REGULATOR HEXR-RELATED"/>
    <property type="match status" value="1"/>
</dbReference>
<dbReference type="CDD" id="cd05013">
    <property type="entry name" value="SIS_RpiR"/>
    <property type="match status" value="1"/>
</dbReference>
<reference evidence="6 7" key="1">
    <citation type="submission" date="2014-08" db="EMBL/GenBank/DDBJ databases">
        <title>Fervidobacterium pennivorans DYC genome.</title>
        <authorList>
            <person name="Wushke S."/>
        </authorList>
    </citation>
    <scope>NUCLEOTIDE SEQUENCE [LARGE SCALE GENOMIC DNA]</scope>
    <source>
        <strain evidence="6 7">DYC</strain>
    </source>
</reference>
<name>A0A172T4X2_FERPE</name>
<organism evidence="6 7">
    <name type="scientific">Fervidobacterium pennivorans</name>
    <dbReference type="NCBI Taxonomy" id="93466"/>
    <lineage>
        <taxon>Bacteria</taxon>
        <taxon>Thermotogati</taxon>
        <taxon>Thermotogota</taxon>
        <taxon>Thermotogae</taxon>
        <taxon>Thermotogales</taxon>
        <taxon>Fervidobacteriaceae</taxon>
        <taxon>Fervidobacterium</taxon>
    </lineage>
</organism>
<keyword evidence="2" id="KW-0238">DNA-binding</keyword>
<sequence>MVEDILTRLSYQPGALTKKEKIIAQYVIENGEEVVHMSITELSDLLNVGEGTIVRFCQKLGFEGFHSFKIFLAKSLPNNKNEAESFSSEDLLLQIKTNHINTIVQTYELLSSSKEVLSKCAEIISQCKKLYTVGVGASGATALDAYYKFMRIGIDTFFSQDTHLVAMALATSTSNDVLLAFSQSGSTSVIVDLAKMAKDNNTKIVAVTGHKRSPLAEVADYVLLTPIREAPFESGAIRSKISQLHVLEALFEMTKRNIKERANHYIQQTARAVERWIY</sequence>
<dbReference type="KEGG" id="fng:JM64_07995"/>
<evidence type="ECO:0000313" key="6">
    <source>
        <dbReference type="EMBL" id="ANE41893.1"/>
    </source>
</evidence>
<dbReference type="InterPro" id="IPR009057">
    <property type="entry name" value="Homeodomain-like_sf"/>
</dbReference>
<dbReference type="PANTHER" id="PTHR30514">
    <property type="entry name" value="GLUCOKINASE"/>
    <property type="match status" value="1"/>
</dbReference>
<dbReference type="InterPro" id="IPR036388">
    <property type="entry name" value="WH-like_DNA-bd_sf"/>
</dbReference>
<dbReference type="InterPro" id="IPR000281">
    <property type="entry name" value="HTH_RpiR"/>
</dbReference>
<keyword evidence="3" id="KW-0804">Transcription</keyword>
<dbReference type="GO" id="GO:0003700">
    <property type="term" value="F:DNA-binding transcription factor activity"/>
    <property type="evidence" value="ECO:0007669"/>
    <property type="project" value="InterPro"/>
</dbReference>
<dbReference type="PATRIC" id="fig|93466.3.peg.1686"/>
<dbReference type="Proteomes" id="UP000077096">
    <property type="component" value="Chromosome"/>
</dbReference>
<evidence type="ECO:0000256" key="3">
    <source>
        <dbReference type="ARBA" id="ARBA00023163"/>
    </source>
</evidence>
<dbReference type="Gene3D" id="1.10.10.10">
    <property type="entry name" value="Winged helix-like DNA-binding domain superfamily/Winged helix DNA-binding domain"/>
    <property type="match status" value="1"/>
</dbReference>
<dbReference type="InterPro" id="IPR047640">
    <property type="entry name" value="RpiR-like"/>
</dbReference>
<dbReference type="Gene3D" id="3.40.50.10490">
    <property type="entry name" value="Glucose-6-phosphate isomerase like protein, domain 1"/>
    <property type="match status" value="1"/>
</dbReference>
<dbReference type="GO" id="GO:0097367">
    <property type="term" value="F:carbohydrate derivative binding"/>
    <property type="evidence" value="ECO:0007669"/>
    <property type="project" value="InterPro"/>
</dbReference>
<feature type="domain" description="SIS" evidence="5">
    <location>
        <begin position="120"/>
        <end position="260"/>
    </location>
</feature>
<dbReference type="SUPFAM" id="SSF53697">
    <property type="entry name" value="SIS domain"/>
    <property type="match status" value="1"/>
</dbReference>
<dbReference type="Pfam" id="PF01418">
    <property type="entry name" value="HTH_6"/>
    <property type="match status" value="1"/>
</dbReference>
<dbReference type="GO" id="GO:0003677">
    <property type="term" value="F:DNA binding"/>
    <property type="evidence" value="ECO:0007669"/>
    <property type="project" value="UniProtKB-KW"/>
</dbReference>
<accession>A0A172T4X2</accession>